<dbReference type="PANTHER" id="PTHR12302">
    <property type="entry name" value="EBNA2 BINDING PROTEIN P100"/>
    <property type="match status" value="1"/>
</dbReference>
<dbReference type="Pfam" id="PF00567">
    <property type="entry name" value="TUDOR"/>
    <property type="match status" value="1"/>
</dbReference>
<evidence type="ECO:0000259" key="7">
    <source>
        <dbReference type="PROSITE" id="PS50830"/>
    </source>
</evidence>
<evidence type="ECO:0000259" key="6">
    <source>
        <dbReference type="PROSITE" id="PS50304"/>
    </source>
</evidence>
<feature type="region of interest" description="Disordered" evidence="5">
    <location>
        <begin position="928"/>
        <end position="949"/>
    </location>
</feature>
<proteinExistence type="predicted"/>
<dbReference type="GO" id="GO:0004518">
    <property type="term" value="F:nuclease activity"/>
    <property type="evidence" value="ECO:0007669"/>
    <property type="project" value="TreeGrafter"/>
</dbReference>
<feature type="domain" description="TNase-like" evidence="7">
    <location>
        <begin position="192"/>
        <end position="341"/>
    </location>
</feature>
<evidence type="ECO:0000256" key="4">
    <source>
        <dbReference type="PIRNR" id="PIRNR017179"/>
    </source>
</evidence>
<sequence>MATGWLRGVVKEVSSGDSVVVVSSGCSSHEQIPPNCQALRQEKRLILSGIMAPRLGRRDGSTNEEPGAWSSRENLRRALVGQGVVFRVDDVIKGKNLEFGTVFDSQNNNAALLQVSAGLARAKDGKSDLAHQLKQAEEAARNKGLGIWTFGENSSGKERKQNPRRKVLGVGDGDGCVTAQSLVDRSKLRNRMRYGCVVESVGNPHVLRVLVKPTDSEKQKREFVQATVFLCGVACPLVQRRQQEGQETQGTEAFGVRSKVFVENLVLSRDCEVCFEELDKFGNVYASVYTPQGESVAELLLREGLAKVLDWSGRMLPSLASSKQRQAEKAAKARKANLWHDYVPSAGVSEDAGGEMKCIVTEVVSGDTVVLLSLKDRSERRVHLSSLRAPRMPTRGNNNQGEPWAEEAKEVLRQKIVGKEVTARIEYERKVPLGGGGQQGGGDQQQQQQMRTLSFASISYEERQGGSPKTVNVSEVLLSRGLATCQNHRSGDVRAENFEEMVEAEARAVKNKKGIHGGKKPSSGGRMNDLSVNSSAQKSKQFLPFLQRSDRVNAIVDYVLSGHRYKLLVPKQAIALTFALSDVRCPGRNEPYSDEALKYARVHCMQRDVEIEVESIDKMGTFTGKLRLLHGNNKRIDIAEQLLSQGLATIHGYNVSSGSPLTLAQSRAKDARINLWKDYQEPDAQAEAEAESSSGNGAQHQKEEVKIRCVCVVSGGLFYAQKADDEADALLKEVAGLGLSESSAGDSARYQNGEVVLCKYKGDGQVYRARVERYDDKAKTYEVFYVDFGNRDVVTAKELSPIEGNLQLKSSKPLAFACQLAGVKVPKLEEDFGYEAASELQGLIGRGQVLDATVESRSSEVVQGRRPETVARVALTDPETHEAIALELVKQGLARVERNKRSVLHQSDAYAALKEEEEKARKDHLNIWEYGDIGSDDEEDGRPSAWGSR</sequence>
<keyword evidence="2 4" id="KW-0963">Cytoplasm</keyword>
<feature type="domain" description="TNase-like" evidence="7">
    <location>
        <begin position="550"/>
        <end position="678"/>
    </location>
</feature>
<dbReference type="Gene3D" id="2.30.30.140">
    <property type="match status" value="1"/>
</dbReference>
<dbReference type="PROSITE" id="PS50830">
    <property type="entry name" value="TNASE_3"/>
    <property type="match status" value="5"/>
</dbReference>
<feature type="domain" description="TNase-like" evidence="7">
    <location>
        <begin position="763"/>
        <end position="930"/>
    </location>
</feature>
<dbReference type="AlphaFoldDB" id="A0A5B8MUZ5"/>
<dbReference type="PIRSF" id="PIRSF017179">
    <property type="entry name" value="RISC-Tudor-SN"/>
    <property type="match status" value="1"/>
</dbReference>
<dbReference type="InterPro" id="IPR016685">
    <property type="entry name" value="Silence_cplx_Nase-comp_TudorSN"/>
</dbReference>
<feature type="domain" description="Tudor" evidence="6">
    <location>
        <begin position="749"/>
        <end position="809"/>
    </location>
</feature>
<name>A0A5B8MUZ5_9CHLO</name>
<protein>
    <recommendedName>
        <fullName evidence="4">Ribonuclease</fullName>
    </recommendedName>
</protein>
<evidence type="ECO:0000313" key="8">
    <source>
        <dbReference type="EMBL" id="QDZ23584.1"/>
    </source>
</evidence>
<dbReference type="InterPro" id="IPR016071">
    <property type="entry name" value="Staphylococal_nuclease_OB-fold"/>
</dbReference>
<organism evidence="8 9">
    <name type="scientific">Chloropicon primus</name>
    <dbReference type="NCBI Taxonomy" id="1764295"/>
    <lineage>
        <taxon>Eukaryota</taxon>
        <taxon>Viridiplantae</taxon>
        <taxon>Chlorophyta</taxon>
        <taxon>Chloropicophyceae</taxon>
        <taxon>Chloropicales</taxon>
        <taxon>Chloropicaceae</taxon>
        <taxon>Chloropicon</taxon>
    </lineage>
</organism>
<keyword evidence="3" id="KW-0677">Repeat</keyword>
<dbReference type="InterPro" id="IPR035437">
    <property type="entry name" value="SNase_OB-fold_sf"/>
</dbReference>
<dbReference type="GO" id="GO:0005829">
    <property type="term" value="C:cytosol"/>
    <property type="evidence" value="ECO:0007669"/>
    <property type="project" value="UniProtKB-UniRule"/>
</dbReference>
<keyword evidence="9" id="KW-1185">Reference proteome</keyword>
<comment type="subcellular location">
    <subcellularLocation>
        <location evidence="1 4">Cytoplasm</location>
    </subcellularLocation>
</comment>
<dbReference type="OrthoDB" id="10023235at2759"/>
<dbReference type="SMART" id="SM00333">
    <property type="entry name" value="TUDOR"/>
    <property type="match status" value="1"/>
</dbReference>
<evidence type="ECO:0000313" key="9">
    <source>
        <dbReference type="Proteomes" id="UP000316726"/>
    </source>
</evidence>
<feature type="domain" description="TNase-like" evidence="7">
    <location>
        <begin position="354"/>
        <end position="518"/>
    </location>
</feature>
<dbReference type="PROSITE" id="PS50304">
    <property type="entry name" value="TUDOR"/>
    <property type="match status" value="1"/>
</dbReference>
<dbReference type="Pfam" id="PF00565">
    <property type="entry name" value="SNase"/>
    <property type="match status" value="4"/>
</dbReference>
<feature type="compositionally biased region" description="Basic residues" evidence="5">
    <location>
        <begin position="510"/>
        <end position="519"/>
    </location>
</feature>
<feature type="region of interest" description="Disordered" evidence="5">
    <location>
        <begin position="510"/>
        <end position="533"/>
    </location>
</feature>
<dbReference type="InterPro" id="IPR002999">
    <property type="entry name" value="Tudor"/>
</dbReference>
<dbReference type="GO" id="GO:0005634">
    <property type="term" value="C:nucleus"/>
    <property type="evidence" value="ECO:0007669"/>
    <property type="project" value="TreeGrafter"/>
</dbReference>
<dbReference type="GO" id="GO:0031332">
    <property type="term" value="C:RNAi effector complex"/>
    <property type="evidence" value="ECO:0007669"/>
    <property type="project" value="InterPro"/>
</dbReference>
<dbReference type="GO" id="GO:0003723">
    <property type="term" value="F:RNA binding"/>
    <property type="evidence" value="ECO:0007669"/>
    <property type="project" value="UniProtKB-UniRule"/>
</dbReference>
<dbReference type="Proteomes" id="UP000316726">
    <property type="component" value="Chromosome 10"/>
</dbReference>
<feature type="domain" description="TNase-like" evidence="7">
    <location>
        <begin position="4"/>
        <end position="150"/>
    </location>
</feature>
<dbReference type="Gene3D" id="2.40.50.90">
    <property type="match status" value="5"/>
</dbReference>
<dbReference type="SMART" id="SM00318">
    <property type="entry name" value="SNc"/>
    <property type="match status" value="5"/>
</dbReference>
<comment type="function">
    <text evidence="4">Cytoprotective ribonuclease (RNase) required for resistance to abiotic stresses, acting as a positive regulator of mRNA decapping during stress.</text>
</comment>
<dbReference type="GO" id="GO:0006402">
    <property type="term" value="P:mRNA catabolic process"/>
    <property type="evidence" value="ECO:0007669"/>
    <property type="project" value="UniProtKB-UniRule"/>
</dbReference>
<reference evidence="8 9" key="1">
    <citation type="submission" date="2018-07" db="EMBL/GenBank/DDBJ databases">
        <title>The complete nuclear genome of the prasinophyte Chloropicon primus (CCMP1205).</title>
        <authorList>
            <person name="Pombert J.-F."/>
            <person name="Otis C."/>
            <person name="Turmel M."/>
            <person name="Lemieux C."/>
        </authorList>
    </citation>
    <scope>NUCLEOTIDE SEQUENCE [LARGE SCALE GENOMIC DNA]</scope>
    <source>
        <strain evidence="8 9">CCMP1205</strain>
    </source>
</reference>
<accession>A0A5B8MUZ5</accession>
<evidence type="ECO:0000256" key="2">
    <source>
        <dbReference type="ARBA" id="ARBA00022490"/>
    </source>
</evidence>
<dbReference type="SUPFAM" id="SSF50199">
    <property type="entry name" value="Staphylococcal nuclease"/>
    <property type="match status" value="5"/>
</dbReference>
<dbReference type="FunFam" id="2.30.30.140:FF:000018">
    <property type="entry name" value="Serine/threonine-protein kinase 31"/>
    <property type="match status" value="1"/>
</dbReference>
<dbReference type="STRING" id="1764295.A0A5B8MUZ5"/>
<evidence type="ECO:0000256" key="1">
    <source>
        <dbReference type="ARBA" id="ARBA00004496"/>
    </source>
</evidence>
<feature type="region of interest" description="Disordered" evidence="5">
    <location>
        <begin position="431"/>
        <end position="450"/>
    </location>
</feature>
<dbReference type="EMBL" id="CP031043">
    <property type="protein sequence ID" value="QDZ23584.1"/>
    <property type="molecule type" value="Genomic_DNA"/>
</dbReference>
<gene>
    <name evidence="8" type="ORF">A3770_10p61020</name>
</gene>
<evidence type="ECO:0000256" key="3">
    <source>
        <dbReference type="ARBA" id="ARBA00022737"/>
    </source>
</evidence>
<dbReference type="GO" id="GO:0031047">
    <property type="term" value="P:regulatory ncRNA-mediated gene silencing"/>
    <property type="evidence" value="ECO:0007669"/>
    <property type="project" value="UniProtKB-UniRule"/>
</dbReference>
<dbReference type="PANTHER" id="PTHR12302:SF2">
    <property type="entry name" value="STAPHYLOCOCCAL NUCLEASE DOMAIN-CONTAINING PROTEIN 1"/>
    <property type="match status" value="1"/>
</dbReference>
<evidence type="ECO:0000256" key="5">
    <source>
        <dbReference type="SAM" id="MobiDB-lite"/>
    </source>
</evidence>
<feature type="compositionally biased region" description="Gly residues" evidence="5">
    <location>
        <begin position="433"/>
        <end position="443"/>
    </location>
</feature>